<keyword evidence="3" id="KW-1185">Reference proteome</keyword>
<dbReference type="SUPFAM" id="SSF52266">
    <property type="entry name" value="SGNH hydrolase"/>
    <property type="match status" value="1"/>
</dbReference>
<evidence type="ECO:0000313" key="3">
    <source>
        <dbReference type="Proteomes" id="UP001324993"/>
    </source>
</evidence>
<evidence type="ECO:0000256" key="1">
    <source>
        <dbReference type="SAM" id="SignalP"/>
    </source>
</evidence>
<feature type="signal peptide" evidence="1">
    <location>
        <begin position="1"/>
        <end position="30"/>
    </location>
</feature>
<accession>A0ABZ0RJT6</accession>
<dbReference type="Proteomes" id="UP001324993">
    <property type="component" value="Chromosome"/>
</dbReference>
<dbReference type="EMBL" id="CP138858">
    <property type="protein sequence ID" value="WPJ96332.1"/>
    <property type="molecule type" value="Genomic_DNA"/>
</dbReference>
<reference evidence="2 3" key="1">
    <citation type="submission" date="2023-11" db="EMBL/GenBank/DDBJ databases">
        <title>Coraliomargarita sp. nov., isolated from marine algae.</title>
        <authorList>
            <person name="Lee J.K."/>
            <person name="Baek J.H."/>
            <person name="Kim J.M."/>
            <person name="Choi D.G."/>
            <person name="Jeon C.O."/>
        </authorList>
    </citation>
    <scope>NUCLEOTIDE SEQUENCE [LARGE SCALE GENOMIC DNA]</scope>
    <source>
        <strain evidence="2 3">J2-16</strain>
    </source>
</reference>
<dbReference type="Gene3D" id="3.40.50.1110">
    <property type="entry name" value="SGNH hydrolase"/>
    <property type="match status" value="2"/>
</dbReference>
<keyword evidence="1" id="KW-0732">Signal</keyword>
<organism evidence="2 3">
    <name type="scientific">Coraliomargarita algicola</name>
    <dbReference type="NCBI Taxonomy" id="3092156"/>
    <lineage>
        <taxon>Bacteria</taxon>
        <taxon>Pseudomonadati</taxon>
        <taxon>Verrucomicrobiota</taxon>
        <taxon>Opitutia</taxon>
        <taxon>Puniceicoccales</taxon>
        <taxon>Coraliomargaritaceae</taxon>
        <taxon>Coraliomargarita</taxon>
    </lineage>
</organism>
<dbReference type="Gene3D" id="2.60.120.260">
    <property type="entry name" value="Galactose-binding domain-like"/>
    <property type="match status" value="1"/>
</dbReference>
<name>A0ABZ0RJT6_9BACT</name>
<protein>
    <recommendedName>
        <fullName evidence="4">SGNH hydrolase-type esterase domain-containing protein</fullName>
    </recommendedName>
</protein>
<sequence length="698" mass="78657">MRQRHHLLSRRLIALITASLLLCAVHPALAEEPSSKELSAPLSANGELLLWTFADKIILPGGNLELEQTLNQELLPNERQLAPVGGDSFSFANRNYRWGAIQLVDGYYSLVHDEPSGGKPLDYSSAYLYCTLNSETAQQVTMLLRSDDSPKVYLNGQLVFSKYVERGVEQEQDAVPLSLKKGVNQLLVRVDNYVGGAGFHSRLIGPDGLPAKGLQSVIHCQPKVQAWAYKNSRNLLTAYAKIPQLAEEPFEAFFGARIQRTMTLLESSTPSRRNKVKILFYGQSIVAEGWHKEIIGQLEQRYPYAIIEVENRAIGGHTAPVLVRTAAQDLYPFYPDLVVFHVYNGVESGELERIFHNIRKYTTAEILTFSHHYTRTPRDIEPEESQYYKYLAQKYDCEFVDVYEQWGRYLQQHNMQPGDLLGDFIHHNTKGYLLISQMIMKHFKFNSLFPAGWYDQIKTYEARRFFEEKQDEIQFSGDGWKSKGHGWGVVGSQPGDRLKLDFVGNRVDVVLPPRSNDQTFGSATVLIDGQVPTGIPSVYVATRSSKDNNNSRPAIKRITLGDNAIEEEWTFRITGVDADYKNFSYEVIGSVTGHDGVGDKRSPFTSNSGRIRLAPQDLSPFNGPRKPIDQLIGFEVKWKVLPLAVDTWQPHPTEDPAIENATTLVQGLPNGPHRLEIILNGDGIVPIKALRVYEPPLK</sequence>
<gene>
    <name evidence="2" type="ORF">SH580_01275</name>
</gene>
<dbReference type="InterPro" id="IPR036514">
    <property type="entry name" value="SGNH_hydro_sf"/>
</dbReference>
<dbReference type="RefSeq" id="WP_319833193.1">
    <property type="nucleotide sequence ID" value="NZ_CP138858.1"/>
</dbReference>
<feature type="chain" id="PRO_5046684576" description="SGNH hydrolase-type esterase domain-containing protein" evidence="1">
    <location>
        <begin position="31"/>
        <end position="698"/>
    </location>
</feature>
<evidence type="ECO:0000313" key="2">
    <source>
        <dbReference type="EMBL" id="WPJ96332.1"/>
    </source>
</evidence>
<evidence type="ECO:0008006" key="4">
    <source>
        <dbReference type="Google" id="ProtNLM"/>
    </source>
</evidence>
<proteinExistence type="predicted"/>